<dbReference type="EMBL" id="BT041785">
    <property type="protein sequence ID" value="ACF86790.1"/>
    <property type="molecule type" value="mRNA"/>
</dbReference>
<sequence>MSFVICIARSTPIISPDLLSHASGNSNHVEALRVYLLSKSLSRLKNQFQSGNGVITVDCIEGYPLIRLQLGKHVFLSAGDFYLASRS</sequence>
<dbReference type="AlphaFoldDB" id="B4FXE7"/>
<name>B4FXE7_MAIZE</name>
<protein>
    <submittedName>
        <fullName evidence="1">Uncharacterized protein</fullName>
    </submittedName>
</protein>
<evidence type="ECO:0000313" key="1">
    <source>
        <dbReference type="EMBL" id="ACF86790.1"/>
    </source>
</evidence>
<accession>B4FXE7</accession>
<proteinExistence type="evidence at transcript level"/>
<organism evidence="1">
    <name type="scientific">Zea mays</name>
    <name type="common">Maize</name>
    <dbReference type="NCBI Taxonomy" id="4577"/>
    <lineage>
        <taxon>Eukaryota</taxon>
        <taxon>Viridiplantae</taxon>
        <taxon>Streptophyta</taxon>
        <taxon>Embryophyta</taxon>
        <taxon>Tracheophyta</taxon>
        <taxon>Spermatophyta</taxon>
        <taxon>Magnoliopsida</taxon>
        <taxon>Liliopsida</taxon>
        <taxon>Poales</taxon>
        <taxon>Poaceae</taxon>
        <taxon>PACMAD clade</taxon>
        <taxon>Panicoideae</taxon>
        <taxon>Andropogonodae</taxon>
        <taxon>Andropogoneae</taxon>
        <taxon>Tripsacinae</taxon>
        <taxon>Zea</taxon>
    </lineage>
</organism>
<reference evidence="1" key="1">
    <citation type="journal article" date="2009" name="PLoS Genet.">
        <title>Sequencing, mapping, and analysis of 27,455 maize full-length cDNAs.</title>
        <authorList>
            <person name="Soderlund C."/>
            <person name="Descour A."/>
            <person name="Kudrna D."/>
            <person name="Bomhoff M."/>
            <person name="Boyd L."/>
            <person name="Currie J."/>
            <person name="Angelova A."/>
            <person name="Collura K."/>
            <person name="Wissotski M."/>
            <person name="Ashley E."/>
            <person name="Morrow D."/>
            <person name="Fernandes J."/>
            <person name="Walbot V."/>
            <person name="Yu Y."/>
        </authorList>
    </citation>
    <scope>NUCLEOTIDE SEQUENCE</scope>
    <source>
        <strain evidence="1">B73</strain>
    </source>
</reference>